<dbReference type="Proteomes" id="UP000075902">
    <property type="component" value="Unassembled WGS sequence"/>
</dbReference>
<reference evidence="3" key="1">
    <citation type="submission" date="2014-01" db="EMBL/GenBank/DDBJ databases">
        <title>The Genome Sequence of Anopheles melas CM1001059_A (V2).</title>
        <authorList>
            <consortium name="The Broad Institute Genomics Platform"/>
            <person name="Neafsey D.E."/>
            <person name="Besansky N."/>
            <person name="Howell P."/>
            <person name="Walton C."/>
            <person name="Young S.K."/>
            <person name="Zeng Q."/>
            <person name="Gargeya S."/>
            <person name="Fitzgerald M."/>
            <person name="Haas B."/>
            <person name="Abouelleil A."/>
            <person name="Allen A.W."/>
            <person name="Alvarado L."/>
            <person name="Arachchi H.M."/>
            <person name="Berlin A.M."/>
            <person name="Chapman S.B."/>
            <person name="Gainer-Dewar J."/>
            <person name="Goldberg J."/>
            <person name="Griggs A."/>
            <person name="Gujja S."/>
            <person name="Hansen M."/>
            <person name="Howarth C."/>
            <person name="Imamovic A."/>
            <person name="Ireland A."/>
            <person name="Larimer J."/>
            <person name="McCowan C."/>
            <person name="Murphy C."/>
            <person name="Pearson M."/>
            <person name="Poon T.W."/>
            <person name="Priest M."/>
            <person name="Roberts A."/>
            <person name="Saif S."/>
            <person name="Shea T."/>
            <person name="Sisk P."/>
            <person name="Sykes S."/>
            <person name="Wortman J."/>
            <person name="Nusbaum C."/>
            <person name="Birren B."/>
        </authorList>
    </citation>
    <scope>NUCLEOTIDE SEQUENCE [LARGE SCALE GENOMIC DNA]</scope>
    <source>
        <strain evidence="3">CM1001059</strain>
    </source>
</reference>
<evidence type="ECO:0000313" key="2">
    <source>
        <dbReference type="EnsemblMetazoa" id="AMEC006135-PA"/>
    </source>
</evidence>
<organism evidence="2 3">
    <name type="scientific">Anopheles melas</name>
    <dbReference type="NCBI Taxonomy" id="34690"/>
    <lineage>
        <taxon>Eukaryota</taxon>
        <taxon>Metazoa</taxon>
        <taxon>Ecdysozoa</taxon>
        <taxon>Arthropoda</taxon>
        <taxon>Hexapoda</taxon>
        <taxon>Insecta</taxon>
        <taxon>Pterygota</taxon>
        <taxon>Neoptera</taxon>
        <taxon>Endopterygota</taxon>
        <taxon>Diptera</taxon>
        <taxon>Nematocera</taxon>
        <taxon>Culicoidea</taxon>
        <taxon>Culicidae</taxon>
        <taxon>Anophelinae</taxon>
        <taxon>Anopheles</taxon>
    </lineage>
</organism>
<feature type="transmembrane region" description="Helical" evidence="1">
    <location>
        <begin position="6"/>
        <end position="23"/>
    </location>
</feature>
<dbReference type="EnsemblMetazoa" id="AMEC006135-RA">
    <property type="protein sequence ID" value="AMEC006135-PA"/>
    <property type="gene ID" value="AMEC006135"/>
</dbReference>
<sequence length="164" mass="17641">MVGPELFLAAAGTWFALVGRIITDGTLYNGGGITWNITAALLILFICFSSSLIASFASFSFEIDSFEFELLSLLIESTLTALGLAVMSLCSSSSLLDSEEKRTGRCSNERSDADMAFEGRIQHLPTKNVVCRNETAVAKSPTARSFAEARGHFICTNDDNDGHG</sequence>
<feature type="transmembrane region" description="Helical" evidence="1">
    <location>
        <begin position="35"/>
        <end position="61"/>
    </location>
</feature>
<protein>
    <submittedName>
        <fullName evidence="2">Uncharacterized protein</fullName>
    </submittedName>
</protein>
<keyword evidence="1" id="KW-0812">Transmembrane</keyword>
<proteinExistence type="predicted"/>
<keyword evidence="1" id="KW-1133">Transmembrane helix</keyword>
<name>A0A182TPQ4_9DIPT</name>
<keyword evidence="3" id="KW-1185">Reference proteome</keyword>
<evidence type="ECO:0000256" key="1">
    <source>
        <dbReference type="SAM" id="Phobius"/>
    </source>
</evidence>
<accession>A0A182TPQ4</accession>
<keyword evidence="1" id="KW-0472">Membrane</keyword>
<reference evidence="2" key="2">
    <citation type="submission" date="2020-05" db="UniProtKB">
        <authorList>
            <consortium name="EnsemblMetazoa"/>
        </authorList>
    </citation>
    <scope>IDENTIFICATION</scope>
    <source>
        <strain evidence="2">CM1001059</strain>
    </source>
</reference>
<evidence type="ECO:0000313" key="3">
    <source>
        <dbReference type="Proteomes" id="UP000075902"/>
    </source>
</evidence>
<dbReference type="VEuPathDB" id="VectorBase:AMEC006135"/>
<dbReference type="AlphaFoldDB" id="A0A182TPQ4"/>
<feature type="transmembrane region" description="Helical" evidence="1">
    <location>
        <begin position="73"/>
        <end position="96"/>
    </location>
</feature>